<sequence length="59" mass="6769">MSTKKAKKDRGLIVSHSAKSQKITDYVYVLSNGQELTFKNKEFPVKEPRIENNGQLLIF</sequence>
<organism evidence="1 2">
    <name type="scientific">Flavobacterium helocola</name>
    <dbReference type="NCBI Taxonomy" id="3139139"/>
    <lineage>
        <taxon>Bacteria</taxon>
        <taxon>Pseudomonadati</taxon>
        <taxon>Bacteroidota</taxon>
        <taxon>Flavobacteriia</taxon>
        <taxon>Flavobacteriales</taxon>
        <taxon>Flavobacteriaceae</taxon>
        <taxon>Flavobacterium</taxon>
    </lineage>
</organism>
<comment type="caution">
    <text evidence="1">The sequence shown here is derived from an EMBL/GenBank/DDBJ whole genome shotgun (WGS) entry which is preliminary data.</text>
</comment>
<evidence type="ECO:0000313" key="1">
    <source>
        <dbReference type="EMBL" id="MEL1248435.1"/>
    </source>
</evidence>
<name>A0ABU9I7P2_9FLAO</name>
<gene>
    <name evidence="1" type="ORF">AAEO58_10305</name>
</gene>
<protein>
    <submittedName>
        <fullName evidence="1">Uncharacterized protein</fullName>
    </submittedName>
</protein>
<keyword evidence="2" id="KW-1185">Reference proteome</keyword>
<evidence type="ECO:0000313" key="2">
    <source>
        <dbReference type="Proteomes" id="UP001393056"/>
    </source>
</evidence>
<dbReference type="EMBL" id="JBBYHT010000004">
    <property type="protein sequence ID" value="MEL1248435.1"/>
    <property type="molecule type" value="Genomic_DNA"/>
</dbReference>
<accession>A0ABU9I7P2</accession>
<dbReference type="Proteomes" id="UP001393056">
    <property type="component" value="Unassembled WGS sequence"/>
</dbReference>
<reference evidence="1 2" key="1">
    <citation type="submission" date="2024-04" db="EMBL/GenBank/DDBJ databases">
        <title>Flavobacterium sp. DGU41 16S ribosomal RNA gene Genome sequencing and assembly.</title>
        <authorList>
            <person name="Park S."/>
        </authorList>
    </citation>
    <scope>NUCLEOTIDE SEQUENCE [LARGE SCALE GENOMIC DNA]</scope>
    <source>
        <strain evidence="1 2">DGU41</strain>
    </source>
</reference>
<dbReference type="RefSeq" id="WP_291108238.1">
    <property type="nucleotide sequence ID" value="NZ_JBBYHT010000004.1"/>
</dbReference>
<proteinExistence type="predicted"/>